<proteinExistence type="predicted"/>
<dbReference type="OrthoDB" id="5865469at2759"/>
<reference evidence="2 3" key="2">
    <citation type="submission" date="2018-11" db="EMBL/GenBank/DDBJ databases">
        <authorList>
            <consortium name="Pathogen Informatics"/>
        </authorList>
    </citation>
    <scope>NUCLEOTIDE SEQUENCE [LARGE SCALE GENOMIC DNA]</scope>
    <source>
        <strain evidence="2 3">MHpl1</strain>
    </source>
</reference>
<evidence type="ECO:0000313" key="3">
    <source>
        <dbReference type="Proteomes" id="UP000268014"/>
    </source>
</evidence>
<evidence type="ECO:0000313" key="2">
    <source>
        <dbReference type="EMBL" id="VDO41866.1"/>
    </source>
</evidence>
<reference evidence="4" key="1">
    <citation type="submission" date="2017-02" db="UniProtKB">
        <authorList>
            <consortium name="WormBaseParasite"/>
        </authorList>
    </citation>
    <scope>IDENTIFICATION</scope>
</reference>
<evidence type="ECO:0000313" key="4">
    <source>
        <dbReference type="WBParaSite" id="HPLM_0001105901-mRNA-1"/>
    </source>
</evidence>
<name>A0A0N4WJ81_HAEPC</name>
<protein>
    <submittedName>
        <fullName evidence="4">DUF19 domain-containing protein</fullName>
    </submittedName>
</protein>
<evidence type="ECO:0000256" key="1">
    <source>
        <dbReference type="SAM" id="MobiDB-lite"/>
    </source>
</evidence>
<sequence>MFLGTCDRTVVNWDHFASLASLCEDSVSDNIDEEYDRLIEHLYDCATKAESLKETGECRGDTDCKYSRHDPHTIS</sequence>
<accession>A0A0N4WJ81</accession>
<keyword evidence="3" id="KW-1185">Reference proteome</keyword>
<dbReference type="WBParaSite" id="HPLM_0001105901-mRNA-1">
    <property type="protein sequence ID" value="HPLM_0001105901-mRNA-1"/>
    <property type="gene ID" value="HPLM_0001105901"/>
</dbReference>
<dbReference type="Proteomes" id="UP000268014">
    <property type="component" value="Unassembled WGS sequence"/>
</dbReference>
<organism evidence="4">
    <name type="scientific">Haemonchus placei</name>
    <name type="common">Barber's pole worm</name>
    <dbReference type="NCBI Taxonomy" id="6290"/>
    <lineage>
        <taxon>Eukaryota</taxon>
        <taxon>Metazoa</taxon>
        <taxon>Ecdysozoa</taxon>
        <taxon>Nematoda</taxon>
        <taxon>Chromadorea</taxon>
        <taxon>Rhabditida</taxon>
        <taxon>Rhabditina</taxon>
        <taxon>Rhabditomorpha</taxon>
        <taxon>Strongyloidea</taxon>
        <taxon>Trichostrongylidae</taxon>
        <taxon>Haemonchus</taxon>
    </lineage>
</organism>
<dbReference type="EMBL" id="UZAF01017459">
    <property type="protein sequence ID" value="VDO41866.1"/>
    <property type="molecule type" value="Genomic_DNA"/>
</dbReference>
<feature type="region of interest" description="Disordered" evidence="1">
    <location>
        <begin position="53"/>
        <end position="75"/>
    </location>
</feature>
<gene>
    <name evidence="2" type="ORF">HPLM_LOCUS11051</name>
</gene>
<dbReference type="AlphaFoldDB" id="A0A0N4WJ81"/>